<feature type="transmembrane region" description="Helical" evidence="9">
    <location>
        <begin position="465"/>
        <end position="491"/>
    </location>
</feature>
<evidence type="ECO:0000256" key="4">
    <source>
        <dbReference type="ARBA" id="ARBA00022475"/>
    </source>
</evidence>
<evidence type="ECO:0000256" key="6">
    <source>
        <dbReference type="ARBA" id="ARBA00022989"/>
    </source>
</evidence>
<dbReference type="SUPFAM" id="SSF82866">
    <property type="entry name" value="Multidrug efflux transporter AcrB transmembrane domain"/>
    <property type="match status" value="2"/>
</dbReference>
<evidence type="ECO:0000313" key="13">
    <source>
        <dbReference type="Proteomes" id="UP000321514"/>
    </source>
</evidence>
<evidence type="ECO:0000313" key="12">
    <source>
        <dbReference type="Proteomes" id="UP000183760"/>
    </source>
</evidence>
<dbReference type="Proteomes" id="UP000321514">
    <property type="component" value="Unassembled WGS sequence"/>
</dbReference>
<feature type="transmembrane region" description="Helical" evidence="9">
    <location>
        <begin position="436"/>
        <end position="453"/>
    </location>
</feature>
<evidence type="ECO:0000256" key="5">
    <source>
        <dbReference type="ARBA" id="ARBA00022692"/>
    </source>
</evidence>
<dbReference type="GO" id="GO:0005886">
    <property type="term" value="C:plasma membrane"/>
    <property type="evidence" value="ECO:0007669"/>
    <property type="project" value="UniProtKB-SubCell"/>
</dbReference>
<feature type="transmembrane region" description="Helical" evidence="9">
    <location>
        <begin position="360"/>
        <end position="382"/>
    </location>
</feature>
<evidence type="ECO:0000256" key="3">
    <source>
        <dbReference type="ARBA" id="ARBA00022448"/>
    </source>
</evidence>
<dbReference type="PRINTS" id="PR00702">
    <property type="entry name" value="ACRIFLAVINRP"/>
</dbReference>
<feature type="transmembrane region" description="Helical" evidence="9">
    <location>
        <begin position="885"/>
        <end position="903"/>
    </location>
</feature>
<dbReference type="Gene3D" id="1.20.1640.10">
    <property type="entry name" value="Multidrug efflux transporter AcrB transmembrane domain"/>
    <property type="match status" value="2"/>
</dbReference>
<evidence type="ECO:0000256" key="8">
    <source>
        <dbReference type="SAM" id="MobiDB-lite"/>
    </source>
</evidence>
<protein>
    <submittedName>
        <fullName evidence="10">Cation efflux system protein</fullName>
    </submittedName>
    <submittedName>
        <fullName evidence="11">Cobalt-zinc-cadmium resistance protein CzcA</fullName>
    </submittedName>
</protein>
<dbReference type="Proteomes" id="UP000183760">
    <property type="component" value="Unassembled WGS sequence"/>
</dbReference>
<feature type="transmembrane region" description="Helical" evidence="9">
    <location>
        <begin position="859"/>
        <end position="878"/>
    </location>
</feature>
<feature type="transmembrane region" description="Helical" evidence="9">
    <location>
        <begin position="524"/>
        <end position="543"/>
    </location>
</feature>
<comment type="caution">
    <text evidence="10">The sequence shown here is derived from an EMBL/GenBank/DDBJ whole genome shotgun (WGS) entry which is preliminary data.</text>
</comment>
<dbReference type="InterPro" id="IPR027463">
    <property type="entry name" value="AcrB_DN_DC_subdom"/>
</dbReference>
<dbReference type="EMBL" id="BJXR01000030">
    <property type="protein sequence ID" value="GEN08783.1"/>
    <property type="molecule type" value="Genomic_DNA"/>
</dbReference>
<dbReference type="SUPFAM" id="SSF82714">
    <property type="entry name" value="Multidrug efflux transporter AcrB TolC docking domain, DN and DC subdomains"/>
    <property type="match status" value="2"/>
</dbReference>
<keyword evidence="3" id="KW-0813">Transport</keyword>
<reference evidence="10 13" key="2">
    <citation type="submission" date="2019-07" db="EMBL/GenBank/DDBJ databases">
        <title>Whole genome shotgun sequence of Myxococcus fulvus NBRC 100333.</title>
        <authorList>
            <person name="Hosoyama A."/>
            <person name="Uohara A."/>
            <person name="Ohji S."/>
            <person name="Ichikawa N."/>
        </authorList>
    </citation>
    <scope>NUCLEOTIDE SEQUENCE [LARGE SCALE GENOMIC DNA]</scope>
    <source>
        <strain evidence="10 13">NBRC 100333</strain>
    </source>
</reference>
<feature type="transmembrane region" description="Helical" evidence="9">
    <location>
        <begin position="953"/>
        <end position="976"/>
    </location>
</feature>
<dbReference type="Gene3D" id="3.30.70.1430">
    <property type="entry name" value="Multidrug efflux transporter AcrB pore domain"/>
    <property type="match status" value="2"/>
</dbReference>
<keyword evidence="12" id="KW-1185">Reference proteome</keyword>
<evidence type="ECO:0000256" key="7">
    <source>
        <dbReference type="ARBA" id="ARBA00023136"/>
    </source>
</evidence>
<evidence type="ECO:0000256" key="9">
    <source>
        <dbReference type="SAM" id="Phobius"/>
    </source>
</evidence>
<dbReference type="GO" id="GO:0042910">
    <property type="term" value="F:xenobiotic transmembrane transporter activity"/>
    <property type="evidence" value="ECO:0007669"/>
    <property type="project" value="TreeGrafter"/>
</dbReference>
<comment type="subcellular location">
    <subcellularLocation>
        <location evidence="1">Cell membrane</location>
        <topology evidence="1">Multi-pass membrane protein</topology>
    </subcellularLocation>
</comment>
<dbReference type="Gene3D" id="3.30.2090.10">
    <property type="entry name" value="Multidrug efflux transporter AcrB TolC docking domain, DN and DC subdomains"/>
    <property type="match status" value="2"/>
</dbReference>
<dbReference type="AlphaFoldDB" id="A0A511T583"/>
<dbReference type="Pfam" id="PF00873">
    <property type="entry name" value="ACR_tran"/>
    <property type="match status" value="1"/>
</dbReference>
<feature type="transmembrane region" description="Helical" evidence="9">
    <location>
        <begin position="988"/>
        <end position="1011"/>
    </location>
</feature>
<sequence>MLTRIIDWSLEHRGAVLLGTVALVISGLLAFRALPLDAFPDTTPTQVQVNTVAPALSPVEVERQLTIPLEQQLAGLPHLEELRSISKFGLSQVTLQFRDGTDVWFARQQVSERMGRVKMPPGIEAPTLGPVATGLGEVFHYLVKSKSRSLEELRTLHDWVIAPQLRSVPGVAEVNAWGGREKQWHVVVEPQRLQQFDLSLGDVYRALEANNANVGGGVVERGGGASLVLGIGVLEDGQAVGDVVVAARDGVPVRVRDVAQVEVGHEIRRGATTADGEGEVVLGLGFMLMGESSHKVTRALAERMEEVKQRLPDDVRVDVVYERTELVDLVLRTVRTNLLEGALLVIAVLFLFLGNWRAGLIVASAIPLSLLFAFSGMLRFGIAGTLMSLGAIDFGLVVDSSVILVENAERHLTEARDGRSLKQVVRDAAVEVRKPTLFGELIIMVVYLPVLALEGVEGRLFRPMALTVILALLGSVLLSMTLMPVLASFALERGKRGHQEPRLVRWLQRGYRPLLEWSVSHARTVLVVAGLLVVGTGLAATGLGREFVPRLSEGTLVINTVRLAEVSLTESVRYGGQVEKVLRSRFPDEVARVWTRTGTAEVATDPMGIELSDVFVTLHPREQWKRAATQEELVAEMKAELADLPGMRMAFLQPIEMRVNEMIAGVRGDVGIKLFGDDLDVLKAKAREMEALVRAVPGATDVTLEQLTGQPVLEVTVDRAAIARHGIAAREVLDVVEAVGTRVVGEVREGERRFDLAVRLAEAYRDEPARLATVPVTAPGGERVPLGRLATIREVSGPTTLQREWGQRRIVIQANVSDGDLGGFVTHVRDTLAKVELPPGYHIRYGGQFQNLERAQARLAIVVPIALGLILLLLHLTYRRWMDTLRIFAGVPFALMGGVLALLARGLPFSISAAVGFIAVSGVSVLGDMVLVSRLRQLLGQGRALPEALREAAVSRLRPVLMTASVAALGFLPMALNTGIGAEVQRPLATVVVGGVLSSTLLTLLVLPALYSVLGGSQGRGDGGETTTPAERLPNPDAQARAAS</sequence>
<gene>
    <name evidence="10" type="primary">czcA</name>
    <name evidence="10" type="ORF">MFU01_38200</name>
    <name evidence="11" type="ORF">SAMN05443572_108176</name>
</gene>
<dbReference type="EMBL" id="FOIB01000008">
    <property type="protein sequence ID" value="SEU29401.1"/>
    <property type="molecule type" value="Genomic_DNA"/>
</dbReference>
<dbReference type="PANTHER" id="PTHR32063">
    <property type="match status" value="1"/>
</dbReference>
<proteinExistence type="inferred from homology"/>
<keyword evidence="5 9" id="KW-0812">Transmembrane</keyword>
<dbReference type="GO" id="GO:0008324">
    <property type="term" value="F:monoatomic cation transmembrane transporter activity"/>
    <property type="evidence" value="ECO:0007669"/>
    <property type="project" value="InterPro"/>
</dbReference>
<dbReference type="Gene3D" id="3.30.70.1320">
    <property type="entry name" value="Multidrug efflux transporter AcrB pore domain like"/>
    <property type="match status" value="1"/>
</dbReference>
<name>A0A511T583_MYXFU</name>
<organism evidence="10 13">
    <name type="scientific">Myxococcus fulvus</name>
    <dbReference type="NCBI Taxonomy" id="33"/>
    <lineage>
        <taxon>Bacteria</taxon>
        <taxon>Pseudomonadati</taxon>
        <taxon>Myxococcota</taxon>
        <taxon>Myxococcia</taxon>
        <taxon>Myxococcales</taxon>
        <taxon>Cystobacterineae</taxon>
        <taxon>Myxococcaceae</taxon>
        <taxon>Myxococcus</taxon>
    </lineage>
</organism>
<accession>A0A511T583</accession>
<keyword evidence="6 9" id="KW-1133">Transmembrane helix</keyword>
<reference evidence="11 12" key="1">
    <citation type="submission" date="2016-10" db="EMBL/GenBank/DDBJ databases">
        <authorList>
            <person name="Varghese N."/>
            <person name="Submissions S."/>
        </authorList>
    </citation>
    <scope>NUCLEOTIDE SEQUENCE [LARGE SCALE GENOMIC DNA]</scope>
    <source>
        <strain evidence="11 12">DSM 16525</strain>
    </source>
</reference>
<evidence type="ECO:0000256" key="2">
    <source>
        <dbReference type="ARBA" id="ARBA00010942"/>
    </source>
</evidence>
<dbReference type="InterPro" id="IPR001036">
    <property type="entry name" value="Acrflvin-R"/>
</dbReference>
<dbReference type="RefSeq" id="WP_083560422.1">
    <property type="nucleotide sequence ID" value="NZ_BJXR01000030.1"/>
</dbReference>
<dbReference type="PANTHER" id="PTHR32063:SF24">
    <property type="entry name" value="CATION EFFLUX SYSTEM (ACRB_ACRD_ACRF FAMILY)"/>
    <property type="match status" value="1"/>
</dbReference>
<evidence type="ECO:0000313" key="10">
    <source>
        <dbReference type="EMBL" id="GEN08783.1"/>
    </source>
</evidence>
<dbReference type="Gene3D" id="3.30.70.1440">
    <property type="entry name" value="Multidrug efflux transporter AcrB pore domain"/>
    <property type="match status" value="1"/>
</dbReference>
<dbReference type="SUPFAM" id="SSF82693">
    <property type="entry name" value="Multidrug efflux transporter AcrB pore domain, PN1, PN2, PC1 and PC2 subdomains"/>
    <property type="match status" value="3"/>
</dbReference>
<keyword evidence="7 9" id="KW-0472">Membrane</keyword>
<feature type="transmembrane region" description="Helical" evidence="9">
    <location>
        <begin position="12"/>
        <end position="31"/>
    </location>
</feature>
<evidence type="ECO:0000256" key="1">
    <source>
        <dbReference type="ARBA" id="ARBA00004651"/>
    </source>
</evidence>
<evidence type="ECO:0000313" key="11">
    <source>
        <dbReference type="EMBL" id="SEU29401.1"/>
    </source>
</evidence>
<feature type="region of interest" description="Disordered" evidence="8">
    <location>
        <begin position="1018"/>
        <end position="1044"/>
    </location>
</feature>
<feature type="transmembrane region" description="Helical" evidence="9">
    <location>
        <begin position="909"/>
        <end position="932"/>
    </location>
</feature>
<dbReference type="STRING" id="1334629.MFUL124B02_15730"/>
<keyword evidence="4" id="KW-1003">Cell membrane</keyword>
<dbReference type="InterPro" id="IPR004763">
    <property type="entry name" value="CusA-like"/>
</dbReference>
<comment type="similarity">
    <text evidence="2">Belongs to the resistance-nodulation-cell division (RND) (TC 2.A.6) family.</text>
</comment>
<dbReference type="OrthoDB" id="9798415at2"/>
<feature type="transmembrane region" description="Helical" evidence="9">
    <location>
        <begin position="338"/>
        <end position="354"/>
    </location>
</feature>
<dbReference type="NCBIfam" id="TIGR00914">
    <property type="entry name" value="2A0601"/>
    <property type="match status" value="1"/>
</dbReference>